<keyword evidence="4 7" id="KW-1133">Transmembrane helix</keyword>
<dbReference type="Pfam" id="PF02706">
    <property type="entry name" value="Wzz"/>
    <property type="match status" value="1"/>
</dbReference>
<name>A0A1L8CLV1_9PROT</name>
<dbReference type="InterPro" id="IPR050445">
    <property type="entry name" value="Bact_polysacc_biosynth/exp"/>
</dbReference>
<dbReference type="STRING" id="1921010.MMIC_P0839"/>
<gene>
    <name evidence="9" type="ORF">MMIC_P0839</name>
</gene>
<evidence type="ECO:0000313" key="10">
    <source>
        <dbReference type="Proteomes" id="UP000231632"/>
    </source>
</evidence>
<keyword evidence="2" id="KW-1003">Cell membrane</keyword>
<dbReference type="Proteomes" id="UP000231632">
    <property type="component" value="Unassembled WGS sequence"/>
</dbReference>
<accession>A0A1L8CLV1</accession>
<dbReference type="InterPro" id="IPR003856">
    <property type="entry name" value="LPS_length_determ_N"/>
</dbReference>
<feature type="transmembrane region" description="Helical" evidence="7">
    <location>
        <begin position="54"/>
        <end position="78"/>
    </location>
</feature>
<protein>
    <submittedName>
        <fullName evidence="9">Cryptic autophosphorylating protein tyrosine kinase Etk</fullName>
    </submittedName>
</protein>
<keyword evidence="5 7" id="KW-0472">Membrane</keyword>
<evidence type="ECO:0000313" key="9">
    <source>
        <dbReference type="EMBL" id="GAV19881.1"/>
    </source>
</evidence>
<evidence type="ECO:0000256" key="6">
    <source>
        <dbReference type="SAM" id="MobiDB-lite"/>
    </source>
</evidence>
<dbReference type="OrthoDB" id="8884120at2"/>
<dbReference type="GO" id="GO:0005886">
    <property type="term" value="C:plasma membrane"/>
    <property type="evidence" value="ECO:0007669"/>
    <property type="project" value="UniProtKB-SubCell"/>
</dbReference>
<dbReference type="GO" id="GO:0004713">
    <property type="term" value="F:protein tyrosine kinase activity"/>
    <property type="evidence" value="ECO:0007669"/>
    <property type="project" value="TreeGrafter"/>
</dbReference>
<dbReference type="PANTHER" id="PTHR32309">
    <property type="entry name" value="TYROSINE-PROTEIN KINASE"/>
    <property type="match status" value="1"/>
</dbReference>
<reference evidence="9 10" key="1">
    <citation type="journal article" date="2017" name="Arch. Microbiol.">
        <title>Mariprofundus micogutta sp. nov., a novel iron-oxidizing zetaproteobacterium isolated from a deep-sea hydrothermal field at the Bayonnaise knoll of the Izu-Ogasawara arc, and a description of Mariprofundales ord. nov. and Zetaproteobacteria classis nov.</title>
        <authorList>
            <person name="Makita H."/>
            <person name="Tanaka E."/>
            <person name="Mitsunobu S."/>
            <person name="Miyazaki M."/>
            <person name="Nunoura T."/>
            <person name="Uematsu K."/>
            <person name="Takaki Y."/>
            <person name="Nishi S."/>
            <person name="Shimamura S."/>
            <person name="Takai K."/>
        </authorList>
    </citation>
    <scope>NUCLEOTIDE SEQUENCE [LARGE SCALE GENOMIC DNA]</scope>
    <source>
        <strain evidence="9 10">ET2</strain>
    </source>
</reference>
<dbReference type="AlphaFoldDB" id="A0A1L8CLV1"/>
<evidence type="ECO:0000256" key="5">
    <source>
        <dbReference type="ARBA" id="ARBA00023136"/>
    </source>
</evidence>
<sequence>MTKKNKQQHEERPQSPVHQPQIDPQMLAAMYGMQQNEDEIHLLQYWRAIWKRKVVVIAVSFIATMLVAGYSLTLPNIYRADVLLAPVADEGAKRGPSLGGLGSLASLAGISLGGGGNIEENLAVLKSRDFLWKFIKAQKLMPILFEDEWDEAVEKWKELDPEDQPNNWDAYRRFTEVLSVSVDKKSNLVTMSIEWKSAELASAWVNLLVDQLNEHLRQRAVVASEGNLKYLYNELARTQVEDMRRSLFELIAQEQRKAMLANSRKQFAFQVLDAAAPPDNKYKPKRTQLALLAGIIFGFLAMVGILIAERIRNRCDDGQFSQR</sequence>
<proteinExistence type="predicted"/>
<comment type="caution">
    <text evidence="9">The sequence shown here is derived from an EMBL/GenBank/DDBJ whole genome shotgun (WGS) entry which is preliminary data.</text>
</comment>
<evidence type="ECO:0000256" key="2">
    <source>
        <dbReference type="ARBA" id="ARBA00022475"/>
    </source>
</evidence>
<feature type="region of interest" description="Disordered" evidence="6">
    <location>
        <begin position="1"/>
        <end position="21"/>
    </location>
</feature>
<dbReference type="RefSeq" id="WP_072659210.1">
    <property type="nucleotide sequence ID" value="NZ_BDFD01000005.1"/>
</dbReference>
<evidence type="ECO:0000259" key="8">
    <source>
        <dbReference type="Pfam" id="PF02706"/>
    </source>
</evidence>
<keyword evidence="10" id="KW-1185">Reference proteome</keyword>
<organism evidence="9 10">
    <name type="scientific">Mariprofundus micogutta</name>
    <dbReference type="NCBI Taxonomy" id="1921010"/>
    <lineage>
        <taxon>Bacteria</taxon>
        <taxon>Pseudomonadati</taxon>
        <taxon>Pseudomonadota</taxon>
        <taxon>Candidatius Mariprofundia</taxon>
        <taxon>Mariprofundales</taxon>
        <taxon>Mariprofundaceae</taxon>
        <taxon>Mariprofundus</taxon>
    </lineage>
</organism>
<keyword evidence="3 7" id="KW-0812">Transmembrane</keyword>
<dbReference type="PANTHER" id="PTHR32309:SF13">
    <property type="entry name" value="FERRIC ENTEROBACTIN TRANSPORT PROTEIN FEPE"/>
    <property type="match status" value="1"/>
</dbReference>
<feature type="domain" description="Polysaccharide chain length determinant N-terminal" evidence="8">
    <location>
        <begin position="38"/>
        <end position="136"/>
    </location>
</feature>
<feature type="transmembrane region" description="Helical" evidence="7">
    <location>
        <begin position="289"/>
        <end position="308"/>
    </location>
</feature>
<evidence type="ECO:0000256" key="7">
    <source>
        <dbReference type="SAM" id="Phobius"/>
    </source>
</evidence>
<comment type="subcellular location">
    <subcellularLocation>
        <location evidence="1">Cell membrane</location>
        <topology evidence="1">Multi-pass membrane protein</topology>
    </subcellularLocation>
</comment>
<dbReference type="EMBL" id="BDFD01000005">
    <property type="protein sequence ID" value="GAV19881.1"/>
    <property type="molecule type" value="Genomic_DNA"/>
</dbReference>
<keyword evidence="9" id="KW-0808">Transferase</keyword>
<evidence type="ECO:0000256" key="1">
    <source>
        <dbReference type="ARBA" id="ARBA00004651"/>
    </source>
</evidence>
<evidence type="ECO:0000256" key="4">
    <source>
        <dbReference type="ARBA" id="ARBA00022989"/>
    </source>
</evidence>
<evidence type="ECO:0000256" key="3">
    <source>
        <dbReference type="ARBA" id="ARBA00022692"/>
    </source>
</evidence>
<feature type="transmembrane region" description="Helical" evidence="7">
    <location>
        <begin position="98"/>
        <end position="118"/>
    </location>
</feature>
<keyword evidence="9" id="KW-0418">Kinase</keyword>